<keyword evidence="3" id="KW-1185">Reference proteome</keyword>
<protein>
    <submittedName>
        <fullName evidence="2">Uncharacterized protein</fullName>
    </submittedName>
</protein>
<organism evidence="2 3">
    <name type="scientific">Roseibium limicola</name>
    <dbReference type="NCBI Taxonomy" id="2816037"/>
    <lineage>
        <taxon>Bacteria</taxon>
        <taxon>Pseudomonadati</taxon>
        <taxon>Pseudomonadota</taxon>
        <taxon>Alphaproteobacteria</taxon>
        <taxon>Hyphomicrobiales</taxon>
        <taxon>Stappiaceae</taxon>
        <taxon>Roseibium</taxon>
    </lineage>
</organism>
<dbReference type="EMBL" id="JAFLNF010000005">
    <property type="protein sequence ID" value="MBO0346026.1"/>
    <property type="molecule type" value="Genomic_DNA"/>
</dbReference>
<dbReference type="RefSeq" id="WP_206941170.1">
    <property type="nucleotide sequence ID" value="NZ_JAFLNF010000005.1"/>
</dbReference>
<name>A0A939J955_9HYPH</name>
<evidence type="ECO:0000313" key="2">
    <source>
        <dbReference type="EMBL" id="MBO0346026.1"/>
    </source>
</evidence>
<evidence type="ECO:0000313" key="3">
    <source>
        <dbReference type="Proteomes" id="UP000664779"/>
    </source>
</evidence>
<gene>
    <name evidence="2" type="ORF">J0X15_12400</name>
</gene>
<proteinExistence type="predicted"/>
<reference evidence="2" key="1">
    <citation type="submission" date="2021-03" db="EMBL/GenBank/DDBJ databases">
        <title>Roseibium sp. CAU 1637 isolated from Incheon.</title>
        <authorList>
            <person name="Kim W."/>
        </authorList>
    </citation>
    <scope>NUCLEOTIDE SEQUENCE</scope>
    <source>
        <strain evidence="2">CAU 1637</strain>
    </source>
</reference>
<comment type="caution">
    <text evidence="2">The sequence shown here is derived from an EMBL/GenBank/DDBJ whole genome shotgun (WGS) entry which is preliminary data.</text>
</comment>
<feature type="region of interest" description="Disordered" evidence="1">
    <location>
        <begin position="1"/>
        <end position="24"/>
    </location>
</feature>
<sequence length="69" mass="7118">MTTGSGGTNTTVIAASTPGAAKGDRKPLVYCGAVSPIRWSMADTGETIEQIKVYNAKWTALCGKGRPSS</sequence>
<evidence type="ECO:0000256" key="1">
    <source>
        <dbReference type="SAM" id="MobiDB-lite"/>
    </source>
</evidence>
<dbReference type="AlphaFoldDB" id="A0A939J955"/>
<accession>A0A939J955</accession>
<dbReference type="Proteomes" id="UP000664779">
    <property type="component" value="Unassembled WGS sequence"/>
</dbReference>